<feature type="coiled-coil region" evidence="8">
    <location>
        <begin position="574"/>
        <end position="601"/>
    </location>
</feature>
<evidence type="ECO:0000256" key="2">
    <source>
        <dbReference type="ARBA" id="ARBA00022723"/>
    </source>
</evidence>
<dbReference type="PANTHER" id="PTHR13184:SF5">
    <property type="entry name" value="METHYLTRANSFERASE-LIKE PROTEIN 17, MITOCHONDRIAL"/>
    <property type="match status" value="1"/>
</dbReference>
<accession>A0ABD3Q0K9</accession>
<evidence type="ECO:0000256" key="1">
    <source>
        <dbReference type="ARBA" id="ARBA00004173"/>
    </source>
</evidence>
<dbReference type="SUPFAM" id="SSF53335">
    <property type="entry name" value="S-adenosyl-L-methionine-dependent methyltransferases"/>
    <property type="match status" value="1"/>
</dbReference>
<keyword evidence="2" id="KW-0479">Metal-binding</keyword>
<keyword evidence="4" id="KW-0408">Iron</keyword>
<protein>
    <submittedName>
        <fullName evidence="10">Uncharacterized protein</fullName>
    </submittedName>
</protein>
<evidence type="ECO:0000313" key="11">
    <source>
        <dbReference type="Proteomes" id="UP001530400"/>
    </source>
</evidence>
<dbReference type="PANTHER" id="PTHR13184">
    <property type="entry name" value="37S RIBOSOMAL PROTEIN S22"/>
    <property type="match status" value="1"/>
</dbReference>
<evidence type="ECO:0000256" key="4">
    <source>
        <dbReference type="ARBA" id="ARBA00023004"/>
    </source>
</evidence>
<dbReference type="Proteomes" id="UP001530400">
    <property type="component" value="Unassembled WGS sequence"/>
</dbReference>
<reference evidence="10 11" key="1">
    <citation type="submission" date="2024-10" db="EMBL/GenBank/DDBJ databases">
        <title>Updated reference genomes for cyclostephanoid diatoms.</title>
        <authorList>
            <person name="Roberts W.R."/>
            <person name="Alverson A.J."/>
        </authorList>
    </citation>
    <scope>NUCLEOTIDE SEQUENCE [LARGE SCALE GENOMIC DNA]</scope>
    <source>
        <strain evidence="10 11">AJA010-31</strain>
    </source>
</reference>
<keyword evidence="8" id="KW-0175">Coiled coil</keyword>
<dbReference type="Pfam" id="PF09243">
    <property type="entry name" value="Rsm22"/>
    <property type="match status" value="1"/>
</dbReference>
<dbReference type="InterPro" id="IPR029063">
    <property type="entry name" value="SAM-dependent_MTases_sf"/>
</dbReference>
<dbReference type="InterPro" id="IPR052571">
    <property type="entry name" value="Mt_RNA_Methyltransferase"/>
</dbReference>
<comment type="function">
    <text evidence="7">Mitochondrial ribosome (mitoribosome) assembly factor. Binds at the interface of the head and body domains of the mitochondrial small ribosomal subunit (mt-SSU), occluding the mRNA channel and preventing compaction of the head domain towards the body. Probable inactive methyltransferase: retains the characteristic folding and ability to bind S-adenosyl-L-methionine, but it probably lost its methyltransferase activity.</text>
</comment>
<comment type="caution">
    <text evidence="10">The sequence shown here is derived from an EMBL/GenBank/DDBJ whole genome shotgun (WGS) entry which is preliminary data.</text>
</comment>
<evidence type="ECO:0000256" key="9">
    <source>
        <dbReference type="SAM" id="MobiDB-lite"/>
    </source>
</evidence>
<keyword evidence="3" id="KW-0809">Transit peptide</keyword>
<keyword evidence="5" id="KW-0411">Iron-sulfur</keyword>
<dbReference type="Gene3D" id="3.40.50.150">
    <property type="entry name" value="Vaccinia Virus protein VP39"/>
    <property type="match status" value="1"/>
</dbReference>
<evidence type="ECO:0000256" key="5">
    <source>
        <dbReference type="ARBA" id="ARBA00023014"/>
    </source>
</evidence>
<keyword evidence="6" id="KW-0496">Mitochondrion</keyword>
<organism evidence="10 11">
    <name type="scientific">Cyclotella atomus</name>
    <dbReference type="NCBI Taxonomy" id="382360"/>
    <lineage>
        <taxon>Eukaryota</taxon>
        <taxon>Sar</taxon>
        <taxon>Stramenopiles</taxon>
        <taxon>Ochrophyta</taxon>
        <taxon>Bacillariophyta</taxon>
        <taxon>Coscinodiscophyceae</taxon>
        <taxon>Thalassiosirophycidae</taxon>
        <taxon>Stephanodiscales</taxon>
        <taxon>Stephanodiscaceae</taxon>
        <taxon>Cyclotella</taxon>
    </lineage>
</organism>
<proteinExistence type="predicted"/>
<gene>
    <name evidence="10" type="ORF">ACHAWO_012606</name>
</gene>
<feature type="region of interest" description="Disordered" evidence="9">
    <location>
        <begin position="172"/>
        <end position="207"/>
    </location>
</feature>
<feature type="region of interest" description="Disordered" evidence="9">
    <location>
        <begin position="708"/>
        <end position="750"/>
    </location>
</feature>
<dbReference type="GO" id="GO:0051536">
    <property type="term" value="F:iron-sulfur cluster binding"/>
    <property type="evidence" value="ECO:0007669"/>
    <property type="project" value="UniProtKB-KW"/>
</dbReference>
<dbReference type="GO" id="GO:0005739">
    <property type="term" value="C:mitochondrion"/>
    <property type="evidence" value="ECO:0007669"/>
    <property type="project" value="UniProtKB-SubCell"/>
</dbReference>
<dbReference type="GO" id="GO:0046872">
    <property type="term" value="F:metal ion binding"/>
    <property type="evidence" value="ECO:0007669"/>
    <property type="project" value="UniProtKB-KW"/>
</dbReference>
<evidence type="ECO:0000256" key="8">
    <source>
        <dbReference type="SAM" id="Coils"/>
    </source>
</evidence>
<evidence type="ECO:0000256" key="3">
    <source>
        <dbReference type="ARBA" id="ARBA00022946"/>
    </source>
</evidence>
<feature type="compositionally biased region" description="Acidic residues" evidence="9">
    <location>
        <begin position="708"/>
        <end position="743"/>
    </location>
</feature>
<evidence type="ECO:0000313" key="10">
    <source>
        <dbReference type="EMBL" id="KAL3793429.1"/>
    </source>
</evidence>
<dbReference type="EMBL" id="JALLPJ020000391">
    <property type="protein sequence ID" value="KAL3793429.1"/>
    <property type="molecule type" value="Genomic_DNA"/>
</dbReference>
<dbReference type="AlphaFoldDB" id="A0ABD3Q0K9"/>
<feature type="compositionally biased region" description="Polar residues" evidence="9">
    <location>
        <begin position="197"/>
        <end position="207"/>
    </location>
</feature>
<dbReference type="InterPro" id="IPR015324">
    <property type="entry name" value="Ribosomal_Rsm22-like"/>
</dbReference>
<feature type="compositionally biased region" description="Basic and acidic residues" evidence="9">
    <location>
        <begin position="454"/>
        <end position="482"/>
    </location>
</feature>
<keyword evidence="11" id="KW-1185">Reference proteome</keyword>
<name>A0ABD3Q0K9_9STRA</name>
<comment type="subcellular location">
    <subcellularLocation>
        <location evidence="1">Mitochondrion</location>
    </subcellularLocation>
</comment>
<evidence type="ECO:0000256" key="6">
    <source>
        <dbReference type="ARBA" id="ARBA00023128"/>
    </source>
</evidence>
<feature type="region of interest" description="Disordered" evidence="9">
    <location>
        <begin position="448"/>
        <end position="483"/>
    </location>
</feature>
<sequence>MLRAAAIPSRSVKYVARLPFRDRFTRNHPPDALSTFTCCTHQRHHFSSTPSSSESTDDELGNSRLQQVFEEIERQSMESDRLRAITNPTPWFNLLRYPGRAAWRSSDHLFDIKDKDRTSPLAQTQFNLIQKSGRTNKQLKRTYKRIMDTHQALAIKRERERRMAANFATTKAPLTDKGGNLENKEGKNVGSWKERSNTPTTTCDDPSVSLLLSQSSAKFKLGLEVNSGSKAKNIPTEEVNAMYRSKRKSKIISSAATATSGGNATDKPVGYGPEHVMTNLKYRFGPNYSIVRRVLLEVQSLLGGTPKMDGQSCFRPKRVLDYGCGVGSSSAAALDVFGVPRTTSDKTGIEWIHSIDASQSMRDATEGILKSVLEGAPWGYDENQETVHDAEMEHYEQLVKEIKGTASERALERQRKRLEKWEQSWERQTDYRTRLTFGESIVDSSSFYSLQSQKSEEPTERPDLPWQKQLDEQRQKIQEKKQSTTSQKGSFDLILCTYTLSELNSVSSTLTAAALLWEKLAADGIMVFVEPGTPDGFSTLRSVRSMLLECAAPREIRHLRYMERKRSLLVQIDVEQDETVKEALRLALEELEKGRHDWDEECQVIAPCTHNGLCPMSRHQKNHVKRNTRFGKYETASDSDENYESAGAAADKLIGSDDGIDIDELALTKTNPNLSEEEEEEQLMRELIEQGYSREHLEEMMQLMEGLQDDDDDTSDDSDNEFDLDEEEGGDDFFELDPNDDDNVASRPKSTMSETNVFGSAFCSFVHSFPGGTTRKKGEKLSYLVVQKRTPDSSQTTVENDALSDIDIVDILAKSSYHVQGLKRELLQMAKRKKVKLDDESYRELNENSVHARELRHLLDEAVQIEDQFLDSNRDSLGMELVHGRSKGWGRLVRAPIKKKGHILLDYCSGGYSGCSQLDGTSRQQKGRIIRQKVSRGWSARVAPGCYAAARKSRWGGLWPDLSQRVP</sequence>
<evidence type="ECO:0000256" key="7">
    <source>
        <dbReference type="ARBA" id="ARBA00045681"/>
    </source>
</evidence>
<feature type="compositionally biased region" description="Basic and acidic residues" evidence="9">
    <location>
        <begin position="182"/>
        <end position="196"/>
    </location>
</feature>